<dbReference type="Proteomes" id="UP000000925">
    <property type="component" value="Chromosome"/>
</dbReference>
<gene>
    <name evidence="2" type="ordered locus">Caka_2277</name>
</gene>
<evidence type="ECO:0000313" key="2">
    <source>
        <dbReference type="EMBL" id="ADE55294.1"/>
    </source>
</evidence>
<accession>D5EMQ4</accession>
<organism evidence="2 3">
    <name type="scientific">Coraliomargarita akajimensis (strain DSM 45221 / IAM 15411 / JCM 23193 / KCTC 12865 / 04OKA010-24)</name>
    <dbReference type="NCBI Taxonomy" id="583355"/>
    <lineage>
        <taxon>Bacteria</taxon>
        <taxon>Pseudomonadati</taxon>
        <taxon>Verrucomicrobiota</taxon>
        <taxon>Opitutia</taxon>
        <taxon>Puniceicoccales</taxon>
        <taxon>Coraliomargaritaceae</taxon>
        <taxon>Coraliomargarita</taxon>
    </lineage>
</organism>
<dbReference type="RefSeq" id="WP_013044016.1">
    <property type="nucleotide sequence ID" value="NC_014008.1"/>
</dbReference>
<protein>
    <recommendedName>
        <fullName evidence="4">Fimbrial assembly family protein</fullName>
    </recommendedName>
</protein>
<dbReference type="OrthoDB" id="196172at2"/>
<evidence type="ECO:0000313" key="3">
    <source>
        <dbReference type="Proteomes" id="UP000000925"/>
    </source>
</evidence>
<keyword evidence="1" id="KW-1133">Transmembrane helix</keyword>
<feature type="transmembrane region" description="Helical" evidence="1">
    <location>
        <begin position="31"/>
        <end position="49"/>
    </location>
</feature>
<dbReference type="eggNOG" id="COG3166">
    <property type="taxonomic scope" value="Bacteria"/>
</dbReference>
<dbReference type="AlphaFoldDB" id="D5EMQ4"/>
<proteinExistence type="predicted"/>
<dbReference type="KEGG" id="caa:Caka_2277"/>
<keyword evidence="1" id="KW-0812">Transmembrane</keyword>
<name>D5EMQ4_CORAD</name>
<evidence type="ECO:0008006" key="4">
    <source>
        <dbReference type="Google" id="ProtNLM"/>
    </source>
</evidence>
<dbReference type="HOGENOM" id="CLU_1270511_0_0_0"/>
<dbReference type="STRING" id="583355.Caka_2277"/>
<evidence type="ECO:0000256" key="1">
    <source>
        <dbReference type="SAM" id="Phobius"/>
    </source>
</evidence>
<reference evidence="2 3" key="1">
    <citation type="journal article" date="2010" name="Stand. Genomic Sci.">
        <title>Complete genome sequence of Coraliomargarita akajimensis type strain (04OKA010-24).</title>
        <authorList>
            <person name="Mavromatis K."/>
            <person name="Abt B."/>
            <person name="Brambilla E."/>
            <person name="Lapidus A."/>
            <person name="Copeland A."/>
            <person name="Deshpande S."/>
            <person name="Nolan M."/>
            <person name="Lucas S."/>
            <person name="Tice H."/>
            <person name="Cheng J.F."/>
            <person name="Han C."/>
            <person name="Detter J.C."/>
            <person name="Woyke T."/>
            <person name="Goodwin L."/>
            <person name="Pitluck S."/>
            <person name="Held B."/>
            <person name="Brettin T."/>
            <person name="Tapia R."/>
            <person name="Ivanova N."/>
            <person name="Mikhailova N."/>
            <person name="Pati A."/>
            <person name="Liolios K."/>
            <person name="Chen A."/>
            <person name="Palaniappan K."/>
            <person name="Land M."/>
            <person name="Hauser L."/>
            <person name="Chang Y.J."/>
            <person name="Jeffries C.D."/>
            <person name="Rohde M."/>
            <person name="Goker M."/>
            <person name="Bristow J."/>
            <person name="Eisen J.A."/>
            <person name="Markowitz V."/>
            <person name="Hugenholtz P."/>
            <person name="Klenk H.P."/>
            <person name="Kyrpides N.C."/>
        </authorList>
    </citation>
    <scope>NUCLEOTIDE SEQUENCE [LARGE SCALE GENOMIC DNA]</scope>
    <source>
        <strain evidence="3">DSM 45221 / IAM 15411 / JCM 23193 / KCTC 12865</strain>
    </source>
</reference>
<dbReference type="EMBL" id="CP001998">
    <property type="protein sequence ID" value="ADE55294.1"/>
    <property type="molecule type" value="Genomic_DNA"/>
</dbReference>
<sequence length="217" mass="24554">MSKKGEIQPHWRPDFRNPSTLPDIKVIRTDFIVNGIAIACLLVAVFLAGRQEYTIMGLGGESKQLSSEIQAGERADKQAVALSQRFRDAGKAIEDLERFYRAPFFAHDLAYEMAALRDDRLIFSNLSFDERSEKTAGKRGRLISKYSITLSGDVKELRILDLFVERLRDSDILNVEGFTLEVSETPQRPNEETGLYPFSVQIELEPGENAKLKEAKQ</sequence>
<keyword evidence="1" id="KW-0472">Membrane</keyword>
<keyword evidence="3" id="KW-1185">Reference proteome</keyword>